<sequence>MQTTNQNTCDTAETSIARTKTENEFDTTATATATATTTTTINTTNTQNEAFANYNVVVDNLYAQHNNLNVLAVSTTLTPNTLKILAATPMDQRPQLDEDNENCVIDIATMQIADDSNNTAAMSALSGDSNNKYSYTNEHSESGCERIAGDAKGEIDIATDAEMESDGDVNGEGEGEREEGSVQIEAEPRSDNDEEEVANQYLNEIEISKVDEEQIITELVDASGQGSCTEASKQSNGMRVAFGIILRLMLPLANSVMRSFKGIRDVRFQRVLRSITSSRQVLTNLMAFAANSISLNLSSVHDFSYKSNRFLKNFSQRIEPILKLLKIRQARDGIESLPDMPSIDIAPCFPTATPPPTPTTPGTPTMPIFSPFLNEPSIVMANFSTDKRKATLPHTPAPKCCTIKILAEPPPGQPIRADIIFIHGLHGSLVNTWKQGLWENERQPENFERPPKPPVRPPKRPKHSRAALLHPPHKQKRARFAQGDPSQRATLEAMESDEINNLDDGFFDATEHELKEGVSYVCGAPEDIQNCDGIEYSFPTFRLRLNDNGRLLQGQFDKMHDSPIDGCSGEPHVSQTQPASDSPKAKGKGKAKPTANDPNYSKCWPGDWLPLDCPGVRVIAVNYTTDQYLWRPLWKKKEPRSNLIERAREMTELLIKHRIGCGQPIVWVGHSKGGLFIKQIIVNAWESGRPAVAPLWRSSRGVFFYSVPHRGSHLACIKAPLLARSVEMLDIEKNNKYLLDLHRRFAGLYHLGHIKIEVFSFVETALTLMSVLYLRIVGVDSADPGFGDVCGIRLDHREICKPRSRDCILYKELVKMIKKVY</sequence>
<keyword evidence="6" id="KW-0472">Membrane</keyword>
<evidence type="ECO:0000256" key="4">
    <source>
        <dbReference type="ARBA" id="ARBA00022824"/>
    </source>
</evidence>
<dbReference type="PANTHER" id="PTHR48182">
    <property type="entry name" value="PROTEIN SERAC1"/>
    <property type="match status" value="1"/>
</dbReference>
<dbReference type="GO" id="GO:0005739">
    <property type="term" value="C:mitochondrion"/>
    <property type="evidence" value="ECO:0007669"/>
    <property type="project" value="UniProtKB-SubCell"/>
</dbReference>
<name>A0A0K8UEM5_BACLA</name>
<evidence type="ECO:0000313" key="8">
    <source>
        <dbReference type="EMBL" id="JAI22246.1"/>
    </source>
</evidence>
<feature type="region of interest" description="Disordered" evidence="7">
    <location>
        <begin position="443"/>
        <end position="485"/>
    </location>
</feature>
<gene>
    <name evidence="9" type="primary">SERAC1_7</name>
    <name evidence="10" type="synonym">SERAC1_4</name>
    <name evidence="8" type="synonym">SERAC1_8</name>
    <name evidence="9" type="ORF">c1_g1_i10</name>
    <name evidence="10" type="ORF">c1_g1_i5</name>
    <name evidence="8" type="ORF">c1_g1_i9</name>
</gene>
<feature type="region of interest" description="Disordered" evidence="7">
    <location>
        <begin position="561"/>
        <end position="596"/>
    </location>
</feature>
<evidence type="ECO:0000256" key="2">
    <source>
        <dbReference type="ARBA" id="ARBA00004240"/>
    </source>
</evidence>
<evidence type="ECO:0000313" key="10">
    <source>
        <dbReference type="EMBL" id="JAI27636.1"/>
    </source>
</evidence>
<evidence type="ECO:0000256" key="5">
    <source>
        <dbReference type="ARBA" id="ARBA00023128"/>
    </source>
</evidence>
<evidence type="ECO:0000313" key="9">
    <source>
        <dbReference type="EMBL" id="JAI25041.1"/>
    </source>
</evidence>
<evidence type="ECO:0000256" key="3">
    <source>
        <dbReference type="ARBA" id="ARBA00004370"/>
    </source>
</evidence>
<dbReference type="EMBL" id="GDHF01027273">
    <property type="protein sequence ID" value="JAI25041.1"/>
    <property type="molecule type" value="Transcribed_RNA"/>
</dbReference>
<organism evidence="9">
    <name type="scientific">Bactrocera latifrons</name>
    <name type="common">Malaysian fruit fly</name>
    <name type="synonym">Chaetodacus latifrons</name>
    <dbReference type="NCBI Taxonomy" id="174628"/>
    <lineage>
        <taxon>Eukaryota</taxon>
        <taxon>Metazoa</taxon>
        <taxon>Ecdysozoa</taxon>
        <taxon>Arthropoda</taxon>
        <taxon>Hexapoda</taxon>
        <taxon>Insecta</taxon>
        <taxon>Pterygota</taxon>
        <taxon>Neoptera</taxon>
        <taxon>Endopterygota</taxon>
        <taxon>Diptera</taxon>
        <taxon>Brachycera</taxon>
        <taxon>Muscomorpha</taxon>
        <taxon>Tephritoidea</taxon>
        <taxon>Tephritidae</taxon>
        <taxon>Bactrocera</taxon>
        <taxon>Bactrocera</taxon>
    </lineage>
</organism>
<comment type="subcellular location">
    <subcellularLocation>
        <location evidence="2">Endoplasmic reticulum</location>
    </subcellularLocation>
    <subcellularLocation>
        <location evidence="3">Membrane</location>
    </subcellularLocation>
    <subcellularLocation>
        <location evidence="1">Mitochondrion</location>
    </subcellularLocation>
</comment>
<keyword evidence="5" id="KW-0496">Mitochondrion</keyword>
<evidence type="ECO:0000256" key="6">
    <source>
        <dbReference type="ARBA" id="ARBA00023136"/>
    </source>
</evidence>
<dbReference type="EMBL" id="GDHF01030068">
    <property type="protein sequence ID" value="JAI22246.1"/>
    <property type="molecule type" value="Transcribed_RNA"/>
</dbReference>
<dbReference type="EMBL" id="GDHF01024678">
    <property type="protein sequence ID" value="JAI27636.1"/>
    <property type="molecule type" value="Transcribed_RNA"/>
</dbReference>
<dbReference type="SUPFAM" id="SSF53474">
    <property type="entry name" value="alpha/beta-Hydrolases"/>
    <property type="match status" value="1"/>
</dbReference>
<dbReference type="InterPro" id="IPR052374">
    <property type="entry name" value="SERAC1"/>
</dbReference>
<dbReference type="GO" id="GO:0016020">
    <property type="term" value="C:membrane"/>
    <property type="evidence" value="ECO:0007669"/>
    <property type="project" value="UniProtKB-SubCell"/>
</dbReference>
<dbReference type="OrthoDB" id="5086500at2759"/>
<dbReference type="AlphaFoldDB" id="A0A0K8UEM5"/>
<feature type="compositionally biased region" description="Basic residues" evidence="7">
    <location>
        <begin position="457"/>
        <end position="479"/>
    </location>
</feature>
<proteinExistence type="predicted"/>
<evidence type="ECO:0000256" key="1">
    <source>
        <dbReference type="ARBA" id="ARBA00004173"/>
    </source>
</evidence>
<protein>
    <submittedName>
        <fullName evidence="9">Protein SERAC1</fullName>
    </submittedName>
</protein>
<dbReference type="GO" id="GO:0005783">
    <property type="term" value="C:endoplasmic reticulum"/>
    <property type="evidence" value="ECO:0007669"/>
    <property type="project" value="UniProtKB-SubCell"/>
</dbReference>
<feature type="compositionally biased region" description="Acidic residues" evidence="7">
    <location>
        <begin position="161"/>
        <end position="177"/>
    </location>
</feature>
<dbReference type="InterPro" id="IPR029058">
    <property type="entry name" value="AB_hydrolase_fold"/>
</dbReference>
<accession>A0A0K8UEM5</accession>
<dbReference type="PANTHER" id="PTHR48182:SF2">
    <property type="entry name" value="PROTEIN SERAC1"/>
    <property type="match status" value="1"/>
</dbReference>
<reference evidence="9" key="1">
    <citation type="submission" date="2015-06" db="EMBL/GenBank/DDBJ databases">
        <authorList>
            <person name="Hoefler B.C."/>
            <person name="Straight P.D."/>
        </authorList>
    </citation>
    <scope>NUCLEOTIDE SEQUENCE</scope>
</reference>
<keyword evidence="4" id="KW-0256">Endoplasmic reticulum</keyword>
<dbReference type="Gene3D" id="3.40.50.1820">
    <property type="entry name" value="alpha/beta hydrolase"/>
    <property type="match status" value="1"/>
</dbReference>
<feature type="region of interest" description="Disordered" evidence="7">
    <location>
        <begin position="161"/>
        <end position="195"/>
    </location>
</feature>
<evidence type="ECO:0000256" key="7">
    <source>
        <dbReference type="SAM" id="MobiDB-lite"/>
    </source>
</evidence>